<organism evidence="1 2">
    <name type="scientific">Orbilia oligospora</name>
    <name type="common">Nematode-trapping fungus</name>
    <name type="synonym">Arthrobotrys oligospora</name>
    <dbReference type="NCBI Taxonomy" id="2813651"/>
    <lineage>
        <taxon>Eukaryota</taxon>
        <taxon>Fungi</taxon>
        <taxon>Dikarya</taxon>
        <taxon>Ascomycota</taxon>
        <taxon>Pezizomycotina</taxon>
        <taxon>Orbiliomycetes</taxon>
        <taxon>Orbiliales</taxon>
        <taxon>Orbiliaceae</taxon>
        <taxon>Orbilia</taxon>
    </lineage>
</organism>
<sequence>MQPCHCDIEILAIRPQQDGKRDLARLISATRRKHMQGIGTAHSLPPGVNSENFCPCNFIQTEHRALAPPR</sequence>
<proteinExistence type="predicted"/>
<dbReference type="Proteomes" id="UP000297595">
    <property type="component" value="Unassembled WGS sequence"/>
</dbReference>
<accession>A0A7C8U7J4</accession>
<name>A0A7C8U7J4_ORBOL</name>
<comment type="caution">
    <text evidence="1">The sequence shown here is derived from an EMBL/GenBank/DDBJ whole genome shotgun (WGS) entry which is preliminary data.</text>
</comment>
<gene>
    <name evidence="1" type="ORF">EYR41_000127</name>
</gene>
<protein>
    <submittedName>
        <fullName evidence="1">Uncharacterized protein</fullName>
    </submittedName>
</protein>
<evidence type="ECO:0000313" key="1">
    <source>
        <dbReference type="EMBL" id="TGJ73008.1"/>
    </source>
</evidence>
<dbReference type="AlphaFoldDB" id="A0A7C8U7J4"/>
<evidence type="ECO:0000313" key="2">
    <source>
        <dbReference type="Proteomes" id="UP000297595"/>
    </source>
</evidence>
<dbReference type="EMBL" id="SOZJ01000001">
    <property type="protein sequence ID" value="TGJ73008.1"/>
    <property type="molecule type" value="Genomic_DNA"/>
</dbReference>
<reference evidence="1 2" key="1">
    <citation type="submission" date="2019-03" db="EMBL/GenBank/DDBJ databases">
        <title>Nematode-trapping fungi genome.</title>
        <authorList>
            <person name="Vidal-Diez De Ulzurrun G."/>
        </authorList>
    </citation>
    <scope>NUCLEOTIDE SEQUENCE [LARGE SCALE GENOMIC DNA]</scope>
    <source>
        <strain evidence="1 2">TWF154</strain>
    </source>
</reference>